<evidence type="ECO:0000313" key="3">
    <source>
        <dbReference type="Proteomes" id="UP000677436"/>
    </source>
</evidence>
<evidence type="ECO:0000313" key="2">
    <source>
        <dbReference type="EMBL" id="BCU81006.1"/>
    </source>
</evidence>
<dbReference type="PRINTS" id="PR00413">
    <property type="entry name" value="HADHALOGNASE"/>
</dbReference>
<dbReference type="InterPro" id="IPR023214">
    <property type="entry name" value="HAD_sf"/>
</dbReference>
<keyword evidence="3" id="KW-1185">Reference proteome</keyword>
<dbReference type="SFLD" id="SFLDG01129">
    <property type="entry name" value="C1.5:_HAD__Beta-PGM__Phosphata"/>
    <property type="match status" value="1"/>
</dbReference>
<dbReference type="Proteomes" id="UP000677436">
    <property type="component" value="Chromosome"/>
</dbReference>
<dbReference type="RefSeq" id="WP_212775055.1">
    <property type="nucleotide sequence ID" value="NZ_AP024601.1"/>
</dbReference>
<proteinExistence type="predicted"/>
<dbReference type="Gene3D" id="3.40.50.1000">
    <property type="entry name" value="HAD superfamily/HAD-like"/>
    <property type="match status" value="1"/>
</dbReference>
<dbReference type="Pfam" id="PF00702">
    <property type="entry name" value="Hydrolase"/>
    <property type="match status" value="1"/>
</dbReference>
<accession>A0A8D5UEH7</accession>
<dbReference type="PANTHER" id="PTHR43316:SF3">
    <property type="entry name" value="HALOACID DEHALOGENASE, TYPE II (AFU_ORTHOLOGUE AFUA_2G07750)-RELATED"/>
    <property type="match status" value="1"/>
</dbReference>
<dbReference type="PANTHER" id="PTHR43316">
    <property type="entry name" value="HYDROLASE, HALOACID DELAHOGENASE-RELATED"/>
    <property type="match status" value="1"/>
</dbReference>
<dbReference type="AlphaFoldDB" id="A0A8D5UEH7"/>
<evidence type="ECO:0000256" key="1">
    <source>
        <dbReference type="ARBA" id="ARBA00022801"/>
    </source>
</evidence>
<dbReference type="KEGG" id="pabs:JIR001_07890"/>
<dbReference type="InterPro" id="IPR006439">
    <property type="entry name" value="HAD-SF_hydro_IA"/>
</dbReference>
<protein>
    <submittedName>
        <fullName evidence="2">Hydrolase</fullName>
    </submittedName>
</protein>
<reference evidence="2" key="1">
    <citation type="journal article" date="2013" name="Int. J. Syst. Evol. Microbiol.">
        <title>Polycladomyces abyssicola gen. nov., sp. nov., a thermophilic filamentous bacterium isolated from hemipelagic sediment.</title>
        <authorList>
            <person name="Tsubouchi T."/>
            <person name="Shimane Y."/>
            <person name="Mori K."/>
            <person name="Usui K."/>
            <person name="Hiraki T."/>
            <person name="Tame A."/>
            <person name="Uematsu K."/>
            <person name="Maruyama T."/>
            <person name="Hatada Y."/>
        </authorList>
    </citation>
    <scope>NUCLEOTIDE SEQUENCE</scope>
    <source>
        <strain evidence="2">JIR-001</strain>
    </source>
</reference>
<name>A0A8D5UEH7_9BACL</name>
<organism evidence="2 3">
    <name type="scientific">Polycladomyces abyssicola</name>
    <dbReference type="NCBI Taxonomy" id="1125966"/>
    <lineage>
        <taxon>Bacteria</taxon>
        <taxon>Bacillati</taxon>
        <taxon>Bacillota</taxon>
        <taxon>Bacilli</taxon>
        <taxon>Bacillales</taxon>
        <taxon>Thermoactinomycetaceae</taxon>
        <taxon>Polycladomyces</taxon>
    </lineage>
</organism>
<dbReference type="SFLD" id="SFLDS00003">
    <property type="entry name" value="Haloacid_Dehalogenase"/>
    <property type="match status" value="1"/>
</dbReference>
<keyword evidence="1 2" id="KW-0378">Hydrolase</keyword>
<dbReference type="SUPFAM" id="SSF56784">
    <property type="entry name" value="HAD-like"/>
    <property type="match status" value="1"/>
</dbReference>
<dbReference type="InterPro" id="IPR051540">
    <property type="entry name" value="S-2-haloacid_dehalogenase"/>
</dbReference>
<dbReference type="InterPro" id="IPR036412">
    <property type="entry name" value="HAD-like_sf"/>
</dbReference>
<reference evidence="2" key="2">
    <citation type="journal article" date="2021" name="Microbiol. Resour. Announc.">
        <title>Complete Genome Sequence of Polycladomyces abyssicola JIR-001T, Isolated from Hemipelagic Sediment in Deep Seawater.</title>
        <authorList>
            <person name="Tsubouchi T."/>
            <person name="Kaneko Y."/>
        </authorList>
    </citation>
    <scope>NUCLEOTIDE SEQUENCE</scope>
    <source>
        <strain evidence="2">JIR-001</strain>
    </source>
</reference>
<gene>
    <name evidence="2" type="ORF">JIR001_07890</name>
</gene>
<dbReference type="EMBL" id="AP024601">
    <property type="protein sequence ID" value="BCU81006.1"/>
    <property type="molecule type" value="Genomic_DNA"/>
</dbReference>
<dbReference type="GO" id="GO:0016787">
    <property type="term" value="F:hydrolase activity"/>
    <property type="evidence" value="ECO:0007669"/>
    <property type="project" value="UniProtKB-KW"/>
</dbReference>
<sequence>MIRACLFDLDGTLLPMDTESFVHHYLQELASHVADVVSPDKLVRYLWEATEAMIRNSEAHKTNEEVFVEHFLQLAGVSKEEIWPHFDRFYDEHYPKLKTHVEPTPLSRRVVEAALEKGYKVAVATNPVFPRVAIMERLRWAEVDDLPFEWVTVYEDMHFCKPRPEYYREIADRLGVRPEECVMIGNDMQEDMVAQTVGMKTFYLNQCRIDRGHPVYQPDQEGSMEELLSAIREGTGVFSD</sequence>